<name>A0A6H5IFA5_9HYME</name>
<reference evidence="1 2" key="1">
    <citation type="submission" date="2020-02" db="EMBL/GenBank/DDBJ databases">
        <authorList>
            <person name="Ferguson B K."/>
        </authorList>
    </citation>
    <scope>NUCLEOTIDE SEQUENCE [LARGE SCALE GENOMIC DNA]</scope>
</reference>
<dbReference type="Proteomes" id="UP000479190">
    <property type="component" value="Unassembled WGS sequence"/>
</dbReference>
<proteinExistence type="predicted"/>
<organism evidence="1 2">
    <name type="scientific">Trichogramma brassicae</name>
    <dbReference type="NCBI Taxonomy" id="86971"/>
    <lineage>
        <taxon>Eukaryota</taxon>
        <taxon>Metazoa</taxon>
        <taxon>Ecdysozoa</taxon>
        <taxon>Arthropoda</taxon>
        <taxon>Hexapoda</taxon>
        <taxon>Insecta</taxon>
        <taxon>Pterygota</taxon>
        <taxon>Neoptera</taxon>
        <taxon>Endopterygota</taxon>
        <taxon>Hymenoptera</taxon>
        <taxon>Apocrita</taxon>
        <taxon>Proctotrupomorpha</taxon>
        <taxon>Chalcidoidea</taxon>
        <taxon>Trichogrammatidae</taxon>
        <taxon>Trichogramma</taxon>
    </lineage>
</organism>
<protein>
    <submittedName>
        <fullName evidence="1">Uncharacterized protein</fullName>
    </submittedName>
</protein>
<keyword evidence="2" id="KW-1185">Reference proteome</keyword>
<evidence type="ECO:0000313" key="2">
    <source>
        <dbReference type="Proteomes" id="UP000479190"/>
    </source>
</evidence>
<sequence length="315" mass="34980">MIIVKWHGISVSDDDHATLSSGEFALFTRIMSRNIIHINGEREKNVGAGTASGVVESITTEKVFHAPYVTLWKTKSENIRGFAVAVGLETFVGSIFACAAEPPSPPPPLPVAMTMTNVPQQKKRKNNRTRPRAIRRAPQLAYTAVRNKRERVALCTARSAMRRREREINIIFVQRSIKTATTHGLASSRRAAPTPSGSRLAVAVTQRSSVYFESRGSVGMSMTHAIPDFRSASNTKCGAASTRGTFDFSNGEFVLYTMCGFIIDVYYRRNGLCFGYYNRTRVTSVGNRDVTLHDRSYVYMITAKFMTAESITNRS</sequence>
<gene>
    <name evidence="1" type="ORF">TBRA_LOCUS7140</name>
</gene>
<accession>A0A6H5IFA5</accession>
<dbReference type="AlphaFoldDB" id="A0A6H5IFA5"/>
<evidence type="ECO:0000313" key="1">
    <source>
        <dbReference type="EMBL" id="CAB0035242.1"/>
    </source>
</evidence>
<dbReference type="EMBL" id="CADCXV010000776">
    <property type="protein sequence ID" value="CAB0035242.1"/>
    <property type="molecule type" value="Genomic_DNA"/>
</dbReference>